<sequence>MSSFLYPSSGPGYFIISDILTALDSLSAGNEEEIAQYREHTLLATRSRNIPLSADTSTGDALSSSVSNQAALVTIRRCEELLHVIKKSRKGLARSKEKRRIVDVDDDEPKETELKIRFRALLEIRSFGLAFRKFQRKERNEARADTQVNHLLSSADKFKIGRMKDFIESEDYIIDKATTRKMIHEGTKLIVLEGLYGHCGISAVFWITPSWVRLSYQDFPTFLELLLQDPEYAPVKTAMEELADWFEDCYELCYPSEEDSPSEDKFNQQPQIVETRKRRSAQPLESAKPFKARCLTIQRDDPLVKFDGATRDNHRQEVTRPKGLSSILASPPYNPTGSMEMSIVQVNSFHPTHHSTHGTMTDFAPASLIEWAVTTRAPAI</sequence>
<dbReference type="Proteomes" id="UP000319663">
    <property type="component" value="Unassembled WGS sequence"/>
</dbReference>
<evidence type="ECO:0000313" key="3">
    <source>
        <dbReference type="Proteomes" id="UP000319663"/>
    </source>
</evidence>
<name>A0A507R487_MONPU</name>
<reference evidence="2 3" key="1">
    <citation type="submission" date="2019-06" db="EMBL/GenBank/DDBJ databases">
        <title>Wine fermentation using esterase from Monascus purpureus.</title>
        <authorList>
            <person name="Geng C."/>
            <person name="Zhang Y."/>
        </authorList>
    </citation>
    <scope>NUCLEOTIDE SEQUENCE [LARGE SCALE GENOMIC DNA]</scope>
    <source>
        <strain evidence="2">HQ1</strain>
    </source>
</reference>
<protein>
    <submittedName>
        <fullName evidence="2">Uncharacterized protein</fullName>
    </submittedName>
</protein>
<dbReference type="EMBL" id="VIFY01000009">
    <property type="protein sequence ID" value="TQB76432.1"/>
    <property type="molecule type" value="Genomic_DNA"/>
</dbReference>
<dbReference type="AlphaFoldDB" id="A0A507R487"/>
<dbReference type="STRING" id="5098.A0A507R487"/>
<proteinExistence type="predicted"/>
<organism evidence="2 3">
    <name type="scientific">Monascus purpureus</name>
    <name type="common">Red mold</name>
    <name type="synonym">Monascus anka</name>
    <dbReference type="NCBI Taxonomy" id="5098"/>
    <lineage>
        <taxon>Eukaryota</taxon>
        <taxon>Fungi</taxon>
        <taxon>Dikarya</taxon>
        <taxon>Ascomycota</taxon>
        <taxon>Pezizomycotina</taxon>
        <taxon>Eurotiomycetes</taxon>
        <taxon>Eurotiomycetidae</taxon>
        <taxon>Eurotiales</taxon>
        <taxon>Aspergillaceae</taxon>
        <taxon>Monascus</taxon>
    </lineage>
</organism>
<evidence type="ECO:0000256" key="1">
    <source>
        <dbReference type="SAM" id="MobiDB-lite"/>
    </source>
</evidence>
<accession>A0A507R487</accession>
<gene>
    <name evidence="2" type="ORF">MPDQ_007839</name>
</gene>
<feature type="region of interest" description="Disordered" evidence="1">
    <location>
        <begin position="306"/>
        <end position="332"/>
    </location>
</feature>
<keyword evidence="3" id="KW-1185">Reference proteome</keyword>
<feature type="compositionally biased region" description="Basic and acidic residues" evidence="1">
    <location>
        <begin position="306"/>
        <end position="320"/>
    </location>
</feature>
<comment type="caution">
    <text evidence="2">The sequence shown here is derived from an EMBL/GenBank/DDBJ whole genome shotgun (WGS) entry which is preliminary data.</text>
</comment>
<evidence type="ECO:0000313" key="2">
    <source>
        <dbReference type="EMBL" id="TQB76432.1"/>
    </source>
</evidence>